<name>A0A1Z4KTY3_ANAVA</name>
<dbReference type="AlphaFoldDB" id="A0A1Z4KTY3"/>
<comment type="subcellular location">
    <subcellularLocation>
        <location evidence="1">Cell envelope</location>
    </subcellularLocation>
</comment>
<keyword evidence="5" id="KW-1133">Transmembrane helix</keyword>
<dbReference type="GO" id="GO:0030313">
    <property type="term" value="C:cell envelope"/>
    <property type="evidence" value="ECO:0007669"/>
    <property type="project" value="UniProtKB-SubCell"/>
</dbReference>
<feature type="domain" description="CusB-like beta-barrel" evidence="7">
    <location>
        <begin position="351"/>
        <end position="426"/>
    </location>
</feature>
<evidence type="ECO:0000259" key="7">
    <source>
        <dbReference type="Pfam" id="PF25954"/>
    </source>
</evidence>
<evidence type="ECO:0000313" key="8">
    <source>
        <dbReference type="EMBL" id="BAY72480.1"/>
    </source>
</evidence>
<dbReference type="NCBIfam" id="TIGR01730">
    <property type="entry name" value="RND_mfp"/>
    <property type="match status" value="1"/>
</dbReference>
<protein>
    <submittedName>
        <fullName evidence="8">Uncharacterized protein</fullName>
    </submittedName>
</protein>
<dbReference type="Pfam" id="PF25954">
    <property type="entry name" value="Beta-barrel_RND_2"/>
    <property type="match status" value="1"/>
</dbReference>
<evidence type="ECO:0000256" key="1">
    <source>
        <dbReference type="ARBA" id="ARBA00004196"/>
    </source>
</evidence>
<dbReference type="InterPro" id="IPR006143">
    <property type="entry name" value="RND_pump_MFP"/>
</dbReference>
<dbReference type="InterPro" id="IPR058792">
    <property type="entry name" value="Beta-barrel_RND_2"/>
</dbReference>
<dbReference type="Pfam" id="PF25881">
    <property type="entry name" value="HH_YBHG"/>
    <property type="match status" value="1"/>
</dbReference>
<dbReference type="PANTHER" id="PTHR32347">
    <property type="entry name" value="EFFLUX SYSTEM COMPONENT YKNX-RELATED"/>
    <property type="match status" value="1"/>
</dbReference>
<reference evidence="8 9" key="1">
    <citation type="submission" date="2017-06" db="EMBL/GenBank/DDBJ databases">
        <title>Genome sequencing of cyanobaciteial culture collection at National Institute for Environmental Studies (NIES).</title>
        <authorList>
            <person name="Hirose Y."/>
            <person name="Shimura Y."/>
            <person name="Fujisawa T."/>
            <person name="Nakamura Y."/>
            <person name="Kawachi M."/>
        </authorList>
    </citation>
    <scope>NUCLEOTIDE SEQUENCE [LARGE SCALE GENOMIC DNA]</scope>
    <source>
        <strain evidence="8 9">NIES-23</strain>
    </source>
</reference>
<dbReference type="SUPFAM" id="SSF111369">
    <property type="entry name" value="HlyD-like secretion proteins"/>
    <property type="match status" value="2"/>
</dbReference>
<keyword evidence="5" id="KW-0472">Membrane</keyword>
<proteinExistence type="inferred from homology"/>
<keyword evidence="5" id="KW-0812">Transmembrane</keyword>
<accession>A0A1Z4KTY3</accession>
<dbReference type="Gene3D" id="2.40.420.20">
    <property type="match status" value="1"/>
</dbReference>
<evidence type="ECO:0000256" key="4">
    <source>
        <dbReference type="SAM" id="Coils"/>
    </source>
</evidence>
<gene>
    <name evidence="8" type="ORF">NIES23_53050</name>
</gene>
<evidence type="ECO:0000256" key="2">
    <source>
        <dbReference type="ARBA" id="ARBA00009477"/>
    </source>
</evidence>
<dbReference type="InterPro" id="IPR050465">
    <property type="entry name" value="UPF0194_transport"/>
</dbReference>
<evidence type="ECO:0000313" key="9">
    <source>
        <dbReference type="Proteomes" id="UP000217507"/>
    </source>
</evidence>
<evidence type="ECO:0000256" key="5">
    <source>
        <dbReference type="SAM" id="Phobius"/>
    </source>
</evidence>
<sequence>MSISLIPKEIKPKEVKPKELKPNGLSKLKANKWLLGLLILIPMIGISYLAYHQLVVVPQQQAKNKVQTALVKRSNLPITVSANGTVQPERSVNVSPKTSGILKQLLVKEGDSVQQGQILAYMDDSNLQGQLHQAQGNLAAAQANVQKLVNGNRAEDIATAQAQLAEQEANLQKLLNGNRLQEVAQAQAQLKDAQYALRQAEDDLQRNQKLYSSGAIALQSLNTFGTSRDRAQTQVKQAEQATSLVRSGTRPEDITQARAVVKQKQEALSLSQAGSRPEDIQQARAQVASAQGAVQIIQANLNDMVIRAPFSGIVARKFADPGSFVTPTTAGSAVSSASSSSILALASTNQIVADVAEANIAQIRMGIVATIQADAYTGKTFTGEVTQIATQSSVVQNVTSFEVKTSVPDPQGLLRSGMNVTVDFKAGELKNVIVVPTGAIVQQNNAQGVFVAKDQGDSVFVPIVVGTTVNDKTEVKSGLTGNENVLLSFPPGTRKVSTANGRPS</sequence>
<comment type="similarity">
    <text evidence="2">Belongs to the membrane fusion protein (MFP) (TC 8.A.1) family.</text>
</comment>
<dbReference type="Proteomes" id="UP000217507">
    <property type="component" value="Chromosome"/>
</dbReference>
<dbReference type="Gene3D" id="2.40.50.100">
    <property type="match status" value="1"/>
</dbReference>
<feature type="transmembrane region" description="Helical" evidence="5">
    <location>
        <begin position="33"/>
        <end position="51"/>
    </location>
</feature>
<evidence type="ECO:0000259" key="6">
    <source>
        <dbReference type="Pfam" id="PF25881"/>
    </source>
</evidence>
<dbReference type="Gene3D" id="2.40.30.170">
    <property type="match status" value="1"/>
</dbReference>
<feature type="domain" description="YbhG-like alpha-helical hairpin" evidence="6">
    <location>
        <begin position="160"/>
        <end position="269"/>
    </location>
</feature>
<dbReference type="GO" id="GO:0022857">
    <property type="term" value="F:transmembrane transporter activity"/>
    <property type="evidence" value="ECO:0007669"/>
    <property type="project" value="InterPro"/>
</dbReference>
<dbReference type="PRINTS" id="PR01490">
    <property type="entry name" value="RTXTOXIND"/>
</dbReference>
<dbReference type="PANTHER" id="PTHR32347:SF14">
    <property type="entry name" value="EFFLUX SYSTEM COMPONENT YKNX-RELATED"/>
    <property type="match status" value="1"/>
</dbReference>
<evidence type="ECO:0000256" key="3">
    <source>
        <dbReference type="ARBA" id="ARBA00023054"/>
    </source>
</evidence>
<dbReference type="Gene3D" id="1.10.287.470">
    <property type="entry name" value="Helix hairpin bin"/>
    <property type="match status" value="2"/>
</dbReference>
<keyword evidence="3 4" id="KW-0175">Coiled coil</keyword>
<feature type="coiled-coil region" evidence="4">
    <location>
        <begin position="131"/>
        <end position="210"/>
    </location>
</feature>
<organism evidence="8 9">
    <name type="scientific">Trichormus variabilis NIES-23</name>
    <dbReference type="NCBI Taxonomy" id="1973479"/>
    <lineage>
        <taxon>Bacteria</taxon>
        <taxon>Bacillati</taxon>
        <taxon>Cyanobacteriota</taxon>
        <taxon>Cyanophyceae</taxon>
        <taxon>Nostocales</taxon>
        <taxon>Nostocaceae</taxon>
        <taxon>Trichormus</taxon>
    </lineage>
</organism>
<dbReference type="EMBL" id="AP018216">
    <property type="protein sequence ID" value="BAY72480.1"/>
    <property type="molecule type" value="Genomic_DNA"/>
</dbReference>
<dbReference type="InterPro" id="IPR059052">
    <property type="entry name" value="HH_YbhG-like"/>
</dbReference>
<dbReference type="GO" id="GO:0016020">
    <property type="term" value="C:membrane"/>
    <property type="evidence" value="ECO:0007669"/>
    <property type="project" value="InterPro"/>
</dbReference>